<protein>
    <submittedName>
        <fullName evidence="1">Glycosyltransferase</fullName>
    </submittedName>
</protein>
<dbReference type="Pfam" id="PF13692">
    <property type="entry name" value="Glyco_trans_1_4"/>
    <property type="match status" value="1"/>
</dbReference>
<dbReference type="AlphaFoldDB" id="A0A4Q6XUY4"/>
<dbReference type="EMBL" id="SGIT01000002">
    <property type="protein sequence ID" value="RZF60196.1"/>
    <property type="molecule type" value="Genomic_DNA"/>
</dbReference>
<keyword evidence="1" id="KW-0808">Transferase</keyword>
<name>A0A4Q6XUY4_9SPHI</name>
<dbReference type="Gene3D" id="3.40.50.2000">
    <property type="entry name" value="Glycogen Phosphorylase B"/>
    <property type="match status" value="1"/>
</dbReference>
<proteinExistence type="predicted"/>
<evidence type="ECO:0000313" key="1">
    <source>
        <dbReference type="EMBL" id="RZF60196.1"/>
    </source>
</evidence>
<evidence type="ECO:0000313" key="2">
    <source>
        <dbReference type="Proteomes" id="UP000292855"/>
    </source>
</evidence>
<sequence>MKTILFIGLVWPEPQSSAAGIRILQLVRMFQSVGYQVVFASAAAKSPYSHPLSQERVREEDIQLNDSRFDAFVISLKPDIIVFDRFVTEEQYGWRVRQHCPAALTILDTEDLHFLRRARQEAVKQHTTIDYYNEITMREIAAILRCDLSLIISKYEIQLLLETFHLSADLLYYLPFLEPTIEESTRNNWLPFEQRKDFVFIGNFLHEPNWHTVRTLKTHIWPKIRKYLPTAELHVYGAYASEKVYQLHQPQENFLIKGRAEDARKTLEAYRVLIAPIPFGAGVKGKFIDAMQAGTPSVTTTVGAESMSVDGRWNGYMEDDPDCFSEKATRLYEDMKIWYEARETGIDILHATSSKEQFEVPFLRHINELNTGLSVHRRKNFIGQILQNQQHSASKYMSRWIEEKNKHLR</sequence>
<dbReference type="CDD" id="cd03801">
    <property type="entry name" value="GT4_PimA-like"/>
    <property type="match status" value="1"/>
</dbReference>
<reference evidence="1 2" key="1">
    <citation type="submission" date="2019-02" db="EMBL/GenBank/DDBJ databases">
        <authorList>
            <person name="Li Y."/>
        </authorList>
    </citation>
    <scope>NUCLEOTIDE SEQUENCE [LARGE SCALE GENOMIC DNA]</scope>
    <source>
        <strain evidence="1 2">30C10-4-7</strain>
    </source>
</reference>
<dbReference type="RefSeq" id="WP_130142114.1">
    <property type="nucleotide sequence ID" value="NZ_SGIT01000002.1"/>
</dbReference>
<dbReference type="OrthoDB" id="9807209at2"/>
<dbReference type="Proteomes" id="UP000292855">
    <property type="component" value="Unassembled WGS sequence"/>
</dbReference>
<organism evidence="1 2">
    <name type="scientific">Sphingobacterium corticibacterium</name>
    <dbReference type="NCBI Taxonomy" id="2484746"/>
    <lineage>
        <taxon>Bacteria</taxon>
        <taxon>Pseudomonadati</taxon>
        <taxon>Bacteroidota</taxon>
        <taxon>Sphingobacteriia</taxon>
        <taxon>Sphingobacteriales</taxon>
        <taxon>Sphingobacteriaceae</taxon>
        <taxon>Sphingobacterium</taxon>
    </lineage>
</organism>
<keyword evidence="2" id="KW-1185">Reference proteome</keyword>
<accession>A0A4Q6XUY4</accession>
<gene>
    <name evidence="1" type="ORF">EWE74_13875</name>
</gene>
<comment type="caution">
    <text evidence="1">The sequence shown here is derived from an EMBL/GenBank/DDBJ whole genome shotgun (WGS) entry which is preliminary data.</text>
</comment>
<dbReference type="SUPFAM" id="SSF53756">
    <property type="entry name" value="UDP-Glycosyltransferase/glycogen phosphorylase"/>
    <property type="match status" value="1"/>
</dbReference>
<dbReference type="GO" id="GO:0016740">
    <property type="term" value="F:transferase activity"/>
    <property type="evidence" value="ECO:0007669"/>
    <property type="project" value="UniProtKB-KW"/>
</dbReference>